<name>A0ABP9WKV6_9GAMM</name>
<proteinExistence type="predicted"/>
<evidence type="ECO:0000313" key="1">
    <source>
        <dbReference type="EMBL" id="GAA5523739.1"/>
    </source>
</evidence>
<keyword evidence="2" id="KW-1185">Reference proteome</keyword>
<accession>A0ABP9WKV6</accession>
<evidence type="ECO:0000313" key="2">
    <source>
        <dbReference type="Proteomes" id="UP001408594"/>
    </source>
</evidence>
<sequence>MTRRLFRAGTALKAVHNTREGVYGVSSEVTSPAVPSDRFVTGAAD</sequence>
<dbReference type="Proteomes" id="UP001408594">
    <property type="component" value="Unassembled WGS sequence"/>
</dbReference>
<dbReference type="EMBL" id="BAABRT010000002">
    <property type="protein sequence ID" value="GAA5523739.1"/>
    <property type="molecule type" value="Genomic_DNA"/>
</dbReference>
<gene>
    <name evidence="1" type="ORF">Maes01_00288</name>
</gene>
<comment type="caution">
    <text evidence="1">The sequence shown here is derived from an EMBL/GenBank/DDBJ whole genome shotgun (WGS) entry which is preliminary data.</text>
</comment>
<reference evidence="1 2" key="1">
    <citation type="submission" date="2024-02" db="EMBL/GenBank/DDBJ databases">
        <title>Microbulbifer aestuariivivens NBRC 112533.</title>
        <authorList>
            <person name="Ichikawa N."/>
            <person name="Katano-Makiyama Y."/>
            <person name="Hidaka K."/>
        </authorList>
    </citation>
    <scope>NUCLEOTIDE SEQUENCE [LARGE SCALE GENOMIC DNA]</scope>
    <source>
        <strain evidence="1 2">NBRC 112533</strain>
    </source>
</reference>
<protein>
    <submittedName>
        <fullName evidence="1">Uncharacterized protein</fullName>
    </submittedName>
</protein>
<organism evidence="1 2">
    <name type="scientific">Microbulbifer aestuariivivens</name>
    <dbReference type="NCBI Taxonomy" id="1908308"/>
    <lineage>
        <taxon>Bacteria</taxon>
        <taxon>Pseudomonadati</taxon>
        <taxon>Pseudomonadota</taxon>
        <taxon>Gammaproteobacteria</taxon>
        <taxon>Cellvibrionales</taxon>
        <taxon>Microbulbiferaceae</taxon>
        <taxon>Microbulbifer</taxon>
    </lineage>
</organism>